<keyword evidence="3" id="KW-1185">Reference proteome</keyword>
<evidence type="ECO:0000313" key="3">
    <source>
        <dbReference type="Proteomes" id="UP000027866"/>
    </source>
</evidence>
<proteinExistence type="predicted"/>
<accession>A0A074NGL1</accession>
<dbReference type="SUPFAM" id="SSF50199">
    <property type="entry name" value="Staphylococcal nuclease"/>
    <property type="match status" value="1"/>
</dbReference>
<keyword evidence="1" id="KW-0812">Transmembrane</keyword>
<keyword evidence="1" id="KW-1133">Transmembrane helix</keyword>
<dbReference type="PATRIC" id="fig|39960.10.peg.2923"/>
<sequence length="171" mass="18710">MLTWWMLWRVPALLGIVMAAWWFGVRPVLEERGWVAIDATFALCGDDRGGGDMGGRTGCVVDGDTVVLFGAGDALRRIRLTGFDAPELDGACQAERKAALRAKRALHEWLAEGAFEWNGGAEPPRDRFGRELRRARRVAPDGTTQNLAEAMVARGLAARDGWGEAPTDWCA</sequence>
<gene>
    <name evidence="2" type="ORF">EH32_08835</name>
</gene>
<dbReference type="Proteomes" id="UP000027866">
    <property type="component" value="Unassembled WGS sequence"/>
</dbReference>
<dbReference type="KEGG" id="elq:Ga0102493_11671"/>
<name>A0A074NGL1_9SPHN</name>
<dbReference type="RefSeq" id="WP_051697750.1">
    <property type="nucleotide sequence ID" value="NZ_CP017057.1"/>
</dbReference>
<dbReference type="EMBL" id="JMIX01000004">
    <property type="protein sequence ID" value="KEO96777.1"/>
    <property type="molecule type" value="Genomic_DNA"/>
</dbReference>
<evidence type="ECO:0000256" key="1">
    <source>
        <dbReference type="SAM" id="Phobius"/>
    </source>
</evidence>
<comment type="caution">
    <text evidence="2">The sequence shown here is derived from an EMBL/GenBank/DDBJ whole genome shotgun (WGS) entry which is preliminary data.</text>
</comment>
<evidence type="ECO:0008006" key="4">
    <source>
        <dbReference type="Google" id="ProtNLM"/>
    </source>
</evidence>
<evidence type="ECO:0000313" key="2">
    <source>
        <dbReference type="EMBL" id="KEO96777.1"/>
    </source>
</evidence>
<dbReference type="InterPro" id="IPR035437">
    <property type="entry name" value="SNase_OB-fold_sf"/>
</dbReference>
<organism evidence="2 3">
    <name type="scientific">Erythrobacter litoralis</name>
    <dbReference type="NCBI Taxonomy" id="39960"/>
    <lineage>
        <taxon>Bacteria</taxon>
        <taxon>Pseudomonadati</taxon>
        <taxon>Pseudomonadota</taxon>
        <taxon>Alphaproteobacteria</taxon>
        <taxon>Sphingomonadales</taxon>
        <taxon>Erythrobacteraceae</taxon>
        <taxon>Erythrobacter/Porphyrobacter group</taxon>
        <taxon>Erythrobacter</taxon>
    </lineage>
</organism>
<protein>
    <recommendedName>
        <fullName evidence="4">TNase-like domain-containing protein</fullName>
    </recommendedName>
</protein>
<keyword evidence="1" id="KW-0472">Membrane</keyword>
<reference evidence="2 3" key="1">
    <citation type="submission" date="2014-04" db="EMBL/GenBank/DDBJ databases">
        <title>A comprehensive comparison of genomes of Erythrobacter spp. Strains.</title>
        <authorList>
            <person name="Zheng Q."/>
        </authorList>
    </citation>
    <scope>NUCLEOTIDE SEQUENCE [LARGE SCALE GENOMIC DNA]</scope>
    <source>
        <strain evidence="2 3">DSM 8509</strain>
    </source>
</reference>
<dbReference type="OrthoDB" id="7469880at2"/>
<feature type="transmembrane region" description="Helical" evidence="1">
    <location>
        <begin position="6"/>
        <end position="25"/>
    </location>
</feature>
<dbReference type="Gene3D" id="2.40.50.90">
    <property type="match status" value="1"/>
</dbReference>
<dbReference type="AlphaFoldDB" id="A0A074NGL1"/>